<dbReference type="Gene3D" id="3.40.850.10">
    <property type="entry name" value="Kinesin motor domain"/>
    <property type="match status" value="1"/>
</dbReference>
<dbReference type="GO" id="GO:0051015">
    <property type="term" value="F:actin filament binding"/>
    <property type="evidence" value="ECO:0007669"/>
    <property type="project" value="TreeGrafter"/>
</dbReference>
<dbReference type="GO" id="GO:0005524">
    <property type="term" value="F:ATP binding"/>
    <property type="evidence" value="ECO:0007669"/>
    <property type="project" value="UniProtKB-KW"/>
</dbReference>
<keyword evidence="5 6" id="KW-0009">Actin-binding</keyword>
<keyword evidence="4" id="KW-0505">Motor protein</keyword>
<evidence type="ECO:0000259" key="8">
    <source>
        <dbReference type="PROSITE" id="PS51456"/>
    </source>
</evidence>
<dbReference type="InterPro" id="IPR001609">
    <property type="entry name" value="Myosin_head_motor_dom-like"/>
</dbReference>
<feature type="non-terminal residue" evidence="9">
    <location>
        <position position="788"/>
    </location>
</feature>
<reference evidence="9" key="1">
    <citation type="submission" date="2013-10" db="EMBL/GenBank/DDBJ databases">
        <title>Genomic analysis of the causative agents of coccidiosis in chickens.</title>
        <authorList>
            <person name="Reid A.J."/>
            <person name="Blake D."/>
            <person name="Billington K."/>
            <person name="Browne H."/>
            <person name="Dunn M."/>
            <person name="Hung S."/>
            <person name="Kawahara F."/>
            <person name="Miranda-Saavedra D."/>
            <person name="Mourier T."/>
            <person name="Nagra H."/>
            <person name="Otto T.D."/>
            <person name="Rawlings N."/>
            <person name="Sanchez A."/>
            <person name="Sanders M."/>
            <person name="Subramaniam C."/>
            <person name="Tay Y."/>
            <person name="Dear P."/>
            <person name="Doerig C."/>
            <person name="Gruber A."/>
            <person name="Parkinson J."/>
            <person name="Shirley M."/>
            <person name="Wan K.L."/>
            <person name="Berriman M."/>
            <person name="Tomley F."/>
            <person name="Pain A."/>
        </authorList>
    </citation>
    <scope>NUCLEOTIDE SEQUENCE [LARGE SCALE GENOMIC DNA]</scope>
    <source>
        <strain evidence="9">Houghton</strain>
    </source>
</reference>
<dbReference type="OrthoDB" id="331205at2759"/>
<evidence type="ECO:0000313" key="9">
    <source>
        <dbReference type="EMBL" id="CDJ67400.1"/>
    </source>
</evidence>
<dbReference type="InterPro" id="IPR036961">
    <property type="entry name" value="Kinesin_motor_dom_sf"/>
</dbReference>
<protein>
    <submittedName>
        <fullName evidence="9">Myosin IJ heavy chain, putative</fullName>
    </submittedName>
</protein>
<dbReference type="Proteomes" id="UP000030754">
    <property type="component" value="Unassembled WGS sequence"/>
</dbReference>
<organism evidence="9 10">
    <name type="scientific">Eimeria necatrix</name>
    <dbReference type="NCBI Taxonomy" id="51315"/>
    <lineage>
        <taxon>Eukaryota</taxon>
        <taxon>Sar</taxon>
        <taxon>Alveolata</taxon>
        <taxon>Apicomplexa</taxon>
        <taxon>Conoidasida</taxon>
        <taxon>Coccidia</taxon>
        <taxon>Eucoccidiorida</taxon>
        <taxon>Eimeriorina</taxon>
        <taxon>Eimeriidae</taxon>
        <taxon>Eimeria</taxon>
    </lineage>
</organism>
<dbReference type="GO" id="GO:0016459">
    <property type="term" value="C:myosin complex"/>
    <property type="evidence" value="ECO:0007669"/>
    <property type="project" value="UniProtKB-KW"/>
</dbReference>
<dbReference type="VEuPathDB" id="ToxoDB:ENH_00035940"/>
<evidence type="ECO:0000256" key="6">
    <source>
        <dbReference type="PROSITE-ProRule" id="PRU00782"/>
    </source>
</evidence>
<dbReference type="GeneID" id="25473757"/>
<keyword evidence="1" id="KW-0547">Nucleotide-binding</keyword>
<dbReference type="GO" id="GO:0005737">
    <property type="term" value="C:cytoplasm"/>
    <property type="evidence" value="ECO:0007669"/>
    <property type="project" value="TreeGrafter"/>
</dbReference>
<feature type="region of interest" description="Disordered" evidence="7">
    <location>
        <begin position="334"/>
        <end position="361"/>
    </location>
</feature>
<proteinExistence type="inferred from homology"/>
<dbReference type="PROSITE" id="PS51456">
    <property type="entry name" value="MYOSIN_MOTOR"/>
    <property type="match status" value="1"/>
</dbReference>
<dbReference type="GO" id="GO:0007015">
    <property type="term" value="P:actin filament organization"/>
    <property type="evidence" value="ECO:0007669"/>
    <property type="project" value="TreeGrafter"/>
</dbReference>
<name>U6N0C4_9EIME</name>
<accession>U6N0C4</accession>
<dbReference type="InterPro" id="IPR027417">
    <property type="entry name" value="P-loop_NTPase"/>
</dbReference>
<dbReference type="SUPFAM" id="SSF52540">
    <property type="entry name" value="P-loop containing nucleoside triphosphate hydrolases"/>
    <property type="match status" value="1"/>
</dbReference>
<evidence type="ECO:0000256" key="3">
    <source>
        <dbReference type="ARBA" id="ARBA00023123"/>
    </source>
</evidence>
<dbReference type="GO" id="GO:0016020">
    <property type="term" value="C:membrane"/>
    <property type="evidence" value="ECO:0007669"/>
    <property type="project" value="TreeGrafter"/>
</dbReference>
<keyword evidence="3 6" id="KW-0518">Myosin</keyword>
<sequence>MEQHEASQRQEGNFVGTAGGGQFSSITKRFLKSVKDLNQELQGPHMQLHFIRCFIPNCEMKPDAFERKIVLQQLQHSGSLALVDILQSGFPHRMPLHSLAAKLRAALCPLLKKRLEEQEQKVQKLMEAENKNVPLNFGVLPSAEETARQRRLLETLRHWDPNASRDRTLASATLGLLPQCRPGAFICGVSLVCFKASAYGEAAALIADPAQFFKTPEDLCRLITAIQRLRWRVAVRTILHVHPKLLWLQRRAFLMRKIKQEAATAALRVILLRKHILIPLRERAQRRLSIRQGVISLEHILLRRGLQSWRSYRQALAAADSAKKSAACQPRANEEAKCSKSSSVPEQKLCGGQGEASGAAGDEHQQLHFIPSWNARLFPVGDHRQNVITEEHEVAVYPGRDLYFTRISGVPPVEPGKPAPEKKRLQQPPQNSYLSANSPSGQEQTHEISDISAERIVGGEGYSDPTVQLVSTEAPILTIAKHPFYTNLFIASNSAAHLLLLLSPRTANSEMKEEETTITDCEGSVPSRTAPLGEPSTILPRLDCPSSLPCSSKGLPSSNDASADASHRPVRMLRNFAPGLSNLSNLLPGSDGSASAFPERLLPTDAIPPGKWLPRDLLDRIRESSQDQLSHTRHPRPPTVRPLSVSFASPITADYAIVVCLVQGKSSKNNNNNSSSTGIGSLTLVLVDLLRREPAGWIPLSFASHDLSICARRNSACLQQLSQTAFPGSNTNAGKIKNAAAELRAARNPLLTARTRSTMLSTIRLQPLWGNVWAVTGPSLLAIFSINL</sequence>
<keyword evidence="2" id="KW-0067">ATP-binding</keyword>
<dbReference type="EMBL" id="HG724405">
    <property type="protein sequence ID" value="CDJ67400.1"/>
    <property type="molecule type" value="Genomic_DNA"/>
</dbReference>
<dbReference type="GO" id="GO:0000146">
    <property type="term" value="F:microfilament motor activity"/>
    <property type="evidence" value="ECO:0007669"/>
    <property type="project" value="TreeGrafter"/>
</dbReference>
<dbReference type="AlphaFoldDB" id="U6N0C4"/>
<feature type="compositionally biased region" description="Polar residues" evidence="7">
    <location>
        <begin position="427"/>
        <end position="443"/>
    </location>
</feature>
<dbReference type="Gene3D" id="1.20.58.530">
    <property type="match status" value="1"/>
</dbReference>
<feature type="domain" description="Myosin motor" evidence="8">
    <location>
        <begin position="1"/>
        <end position="158"/>
    </location>
</feature>
<feature type="region of interest" description="Disordered" evidence="7">
    <location>
        <begin position="408"/>
        <end position="447"/>
    </location>
</feature>
<evidence type="ECO:0000256" key="7">
    <source>
        <dbReference type="SAM" id="MobiDB-lite"/>
    </source>
</evidence>
<feature type="region of interest" description="Disordered" evidence="7">
    <location>
        <begin position="516"/>
        <end position="537"/>
    </location>
</feature>
<evidence type="ECO:0000256" key="1">
    <source>
        <dbReference type="ARBA" id="ARBA00022741"/>
    </source>
</evidence>
<dbReference type="RefSeq" id="XP_013435867.1">
    <property type="nucleotide sequence ID" value="XM_013580413.1"/>
</dbReference>
<gene>
    <name evidence="9" type="ORF">ENH_00035940</name>
</gene>
<evidence type="ECO:0000256" key="4">
    <source>
        <dbReference type="ARBA" id="ARBA00023175"/>
    </source>
</evidence>
<evidence type="ECO:0000256" key="5">
    <source>
        <dbReference type="ARBA" id="ARBA00023203"/>
    </source>
</evidence>
<dbReference type="Pfam" id="PF00063">
    <property type="entry name" value="Myosin_head"/>
    <property type="match status" value="1"/>
</dbReference>
<dbReference type="PANTHER" id="PTHR13140:SF706">
    <property type="entry name" value="DILUTE CLASS UNCONVENTIONAL MYOSIN, ISOFORM C"/>
    <property type="match status" value="1"/>
</dbReference>
<reference evidence="9" key="2">
    <citation type="submission" date="2013-10" db="EMBL/GenBank/DDBJ databases">
        <authorList>
            <person name="Aslett M."/>
        </authorList>
    </citation>
    <scope>NUCLEOTIDE SEQUENCE [LARGE SCALE GENOMIC DNA]</scope>
    <source>
        <strain evidence="9">Houghton</strain>
    </source>
</reference>
<comment type="caution">
    <text evidence="6">Lacks conserved residue(s) required for the propagation of feature annotation.</text>
</comment>
<keyword evidence="10" id="KW-1185">Reference proteome</keyword>
<evidence type="ECO:0000313" key="10">
    <source>
        <dbReference type="Proteomes" id="UP000030754"/>
    </source>
</evidence>
<feature type="region of interest" description="Disordered" evidence="7">
    <location>
        <begin position="1"/>
        <end position="20"/>
    </location>
</feature>
<evidence type="ECO:0000256" key="2">
    <source>
        <dbReference type="ARBA" id="ARBA00022840"/>
    </source>
</evidence>
<dbReference type="PANTHER" id="PTHR13140">
    <property type="entry name" value="MYOSIN"/>
    <property type="match status" value="1"/>
</dbReference>
<comment type="similarity">
    <text evidence="6">Belongs to the TRAFAC class myosin-kinesin ATPase superfamily. Myosin family.</text>
</comment>